<accession>D1AIZ4</accession>
<proteinExistence type="inferred from homology"/>
<keyword evidence="6 11" id="KW-0378">Hydrolase</keyword>
<gene>
    <name evidence="14" type="ordered locus">Sterm_1824</name>
</gene>
<keyword evidence="8 12" id="KW-1133">Transmembrane helix</keyword>
<evidence type="ECO:0000256" key="7">
    <source>
        <dbReference type="ARBA" id="ARBA00022833"/>
    </source>
</evidence>
<sequence>MEDYAELLTKNTRTNRMNLLLQFTIIIVDVLLLGLFLKNGFGLFSIVFFLILVFISSYGNILFLKKRRLETFDAIGKYSSEEVREIIGGIFADINKREKPNIYIISSSTVNAFVTESIIKGIAPLNALYLSEDLFANLKTEELKSVIYHELGHYYYFMNPFSKNILPLDIFSVLFPFFLFLILGLKSIFSLFFLVFSFSAFVRYLTFKNIKDNEYLSDFFSAQKNGLLNIVNGLIVVSKINEIDSKIVRYLVERITRDKQRLSFQDFDFYYETLRKEIPYEFQNFDQISELIDDFLYDGSDENIPEINKESYYYEEIDGWEKFDLNHDFRISEEEYPLLIETLINNELNETAEQKVFDERYNITHPSLKNRILFLEDNKEYLEL</sequence>
<keyword evidence="15" id="KW-1185">Reference proteome</keyword>
<reference evidence="15" key="1">
    <citation type="submission" date="2009-09" db="EMBL/GenBank/DDBJ databases">
        <title>The complete chromosome of Sebaldella termitidis ATCC 33386.</title>
        <authorList>
            <consortium name="US DOE Joint Genome Institute (JGI-PGF)"/>
            <person name="Lucas S."/>
            <person name="Copeland A."/>
            <person name="Lapidus A."/>
            <person name="Glavina del Rio T."/>
            <person name="Dalin E."/>
            <person name="Tice H."/>
            <person name="Bruce D."/>
            <person name="Goodwin L."/>
            <person name="Pitluck S."/>
            <person name="Kyrpides N."/>
            <person name="Mavromatis K."/>
            <person name="Ivanova N."/>
            <person name="Mikhailova N."/>
            <person name="Sims D."/>
            <person name="Meincke L."/>
            <person name="Brettin T."/>
            <person name="Detter J.C."/>
            <person name="Han C."/>
            <person name="Larimer F."/>
            <person name="Land M."/>
            <person name="Hauser L."/>
            <person name="Markowitz V."/>
            <person name="Cheng J.F."/>
            <person name="Hugenholtz P."/>
            <person name="Woyke T."/>
            <person name="Wu D."/>
            <person name="Eisen J.A."/>
        </authorList>
    </citation>
    <scope>NUCLEOTIDE SEQUENCE [LARGE SCALE GENOMIC DNA]</scope>
    <source>
        <strain evidence="15">ATCC 33386 / NCTC 11300</strain>
    </source>
</reference>
<evidence type="ECO:0000256" key="9">
    <source>
        <dbReference type="ARBA" id="ARBA00023049"/>
    </source>
</evidence>
<organism evidence="14 15">
    <name type="scientific">Sebaldella termitidis (strain ATCC 33386 / NCTC 11300)</name>
    <dbReference type="NCBI Taxonomy" id="526218"/>
    <lineage>
        <taxon>Bacteria</taxon>
        <taxon>Fusobacteriati</taxon>
        <taxon>Fusobacteriota</taxon>
        <taxon>Fusobacteriia</taxon>
        <taxon>Fusobacteriales</taxon>
        <taxon>Leptotrichiaceae</taxon>
        <taxon>Sebaldella</taxon>
    </lineage>
</organism>
<comment type="cofactor">
    <cofactor evidence="11">
        <name>Zn(2+)</name>
        <dbReference type="ChEBI" id="CHEBI:29105"/>
    </cofactor>
    <text evidence="11">Binds 1 zinc ion per subunit.</text>
</comment>
<dbReference type="PANTHER" id="PTHR43221:SF1">
    <property type="entry name" value="PROTEASE HTPX"/>
    <property type="match status" value="1"/>
</dbReference>
<dbReference type="Proteomes" id="UP000000845">
    <property type="component" value="Chromosome"/>
</dbReference>
<evidence type="ECO:0000313" key="15">
    <source>
        <dbReference type="Proteomes" id="UP000000845"/>
    </source>
</evidence>
<comment type="subcellular location">
    <subcellularLocation>
        <location evidence="1">Cell membrane</location>
        <topology evidence="1">Multi-pass membrane protein</topology>
    </subcellularLocation>
</comment>
<evidence type="ECO:0000259" key="13">
    <source>
        <dbReference type="Pfam" id="PF01435"/>
    </source>
</evidence>
<name>D1AIZ4_SEBTE</name>
<keyword evidence="4 12" id="KW-0812">Transmembrane</keyword>
<dbReference type="InterPro" id="IPR050083">
    <property type="entry name" value="HtpX_protease"/>
</dbReference>
<dbReference type="GO" id="GO:0046872">
    <property type="term" value="F:metal ion binding"/>
    <property type="evidence" value="ECO:0007669"/>
    <property type="project" value="UniProtKB-KW"/>
</dbReference>
<dbReference type="EMBL" id="CP001739">
    <property type="protein sequence ID" value="ACZ08682.1"/>
    <property type="molecule type" value="Genomic_DNA"/>
</dbReference>
<evidence type="ECO:0000256" key="12">
    <source>
        <dbReference type="SAM" id="Phobius"/>
    </source>
</evidence>
<dbReference type="STRING" id="526218.Sterm_1824"/>
<feature type="domain" description="Peptidase M48" evidence="13">
    <location>
        <begin position="82"/>
        <end position="222"/>
    </location>
</feature>
<feature type="transmembrane region" description="Helical" evidence="12">
    <location>
        <begin position="165"/>
        <end position="182"/>
    </location>
</feature>
<dbReference type="KEGG" id="str:Sterm_1824"/>
<evidence type="ECO:0000256" key="10">
    <source>
        <dbReference type="ARBA" id="ARBA00023136"/>
    </source>
</evidence>
<keyword evidence="3 11" id="KW-0645">Protease</keyword>
<evidence type="ECO:0000256" key="11">
    <source>
        <dbReference type="RuleBase" id="RU003983"/>
    </source>
</evidence>
<dbReference type="eggNOG" id="COG0501">
    <property type="taxonomic scope" value="Bacteria"/>
</dbReference>
<dbReference type="Gene3D" id="3.30.2010.10">
    <property type="entry name" value="Metalloproteases ('zincins'), catalytic domain"/>
    <property type="match status" value="1"/>
</dbReference>
<protein>
    <submittedName>
        <fullName evidence="14">Peptidase M48 Ste24p</fullName>
    </submittedName>
</protein>
<evidence type="ECO:0000256" key="1">
    <source>
        <dbReference type="ARBA" id="ARBA00004651"/>
    </source>
</evidence>
<dbReference type="GO" id="GO:0006508">
    <property type="term" value="P:proteolysis"/>
    <property type="evidence" value="ECO:0007669"/>
    <property type="project" value="UniProtKB-KW"/>
</dbReference>
<dbReference type="Pfam" id="PF01435">
    <property type="entry name" value="Peptidase_M48"/>
    <property type="match status" value="1"/>
</dbReference>
<dbReference type="AlphaFoldDB" id="D1AIZ4"/>
<dbReference type="InterPro" id="IPR001915">
    <property type="entry name" value="Peptidase_M48"/>
</dbReference>
<evidence type="ECO:0000256" key="2">
    <source>
        <dbReference type="ARBA" id="ARBA00022475"/>
    </source>
</evidence>
<feature type="transmembrane region" description="Helical" evidence="12">
    <location>
        <begin position="19"/>
        <end position="37"/>
    </location>
</feature>
<dbReference type="GO" id="GO:0004222">
    <property type="term" value="F:metalloendopeptidase activity"/>
    <property type="evidence" value="ECO:0007669"/>
    <property type="project" value="InterPro"/>
</dbReference>
<dbReference type="PANTHER" id="PTHR43221">
    <property type="entry name" value="PROTEASE HTPX"/>
    <property type="match status" value="1"/>
</dbReference>
<dbReference type="GO" id="GO:0005886">
    <property type="term" value="C:plasma membrane"/>
    <property type="evidence" value="ECO:0007669"/>
    <property type="project" value="UniProtKB-SubCell"/>
</dbReference>
<evidence type="ECO:0000313" key="14">
    <source>
        <dbReference type="EMBL" id="ACZ08682.1"/>
    </source>
</evidence>
<evidence type="ECO:0000256" key="6">
    <source>
        <dbReference type="ARBA" id="ARBA00022801"/>
    </source>
</evidence>
<comment type="similarity">
    <text evidence="11">Belongs to the peptidase M48 family.</text>
</comment>
<dbReference type="HOGENOM" id="CLU_719421_0_0_0"/>
<keyword evidence="2" id="KW-1003">Cell membrane</keyword>
<keyword evidence="9 11" id="KW-0482">Metalloprotease</keyword>
<dbReference type="RefSeq" id="WP_012861276.1">
    <property type="nucleotide sequence ID" value="NC_013517.1"/>
</dbReference>
<feature type="transmembrane region" description="Helical" evidence="12">
    <location>
        <begin position="43"/>
        <end position="64"/>
    </location>
</feature>
<keyword evidence="7 11" id="KW-0862">Zinc</keyword>
<evidence type="ECO:0000256" key="3">
    <source>
        <dbReference type="ARBA" id="ARBA00022670"/>
    </source>
</evidence>
<evidence type="ECO:0000256" key="4">
    <source>
        <dbReference type="ARBA" id="ARBA00022692"/>
    </source>
</evidence>
<evidence type="ECO:0000256" key="5">
    <source>
        <dbReference type="ARBA" id="ARBA00022723"/>
    </source>
</evidence>
<evidence type="ECO:0000256" key="8">
    <source>
        <dbReference type="ARBA" id="ARBA00022989"/>
    </source>
</evidence>
<keyword evidence="5" id="KW-0479">Metal-binding</keyword>
<keyword evidence="10 12" id="KW-0472">Membrane</keyword>
<reference evidence="14 15" key="2">
    <citation type="journal article" date="2010" name="Stand. Genomic Sci.">
        <title>Complete genome sequence of Sebaldella termitidis type strain (NCTC 11300).</title>
        <authorList>
            <person name="Harmon-Smith M."/>
            <person name="Celia L."/>
            <person name="Chertkov O."/>
            <person name="Lapidus A."/>
            <person name="Copeland A."/>
            <person name="Glavina Del Rio T."/>
            <person name="Nolan M."/>
            <person name="Lucas S."/>
            <person name="Tice H."/>
            <person name="Cheng J.F."/>
            <person name="Han C."/>
            <person name="Detter J.C."/>
            <person name="Bruce D."/>
            <person name="Goodwin L."/>
            <person name="Pitluck S."/>
            <person name="Pati A."/>
            <person name="Liolios K."/>
            <person name="Ivanova N."/>
            <person name="Mavromatis K."/>
            <person name="Mikhailova N."/>
            <person name="Chen A."/>
            <person name="Palaniappan K."/>
            <person name="Land M."/>
            <person name="Hauser L."/>
            <person name="Chang Y.J."/>
            <person name="Jeffries C.D."/>
            <person name="Brettin T."/>
            <person name="Goker M."/>
            <person name="Beck B."/>
            <person name="Bristow J."/>
            <person name="Eisen J.A."/>
            <person name="Markowitz V."/>
            <person name="Hugenholtz P."/>
            <person name="Kyrpides N.C."/>
            <person name="Klenk H.P."/>
            <person name="Chen F."/>
        </authorList>
    </citation>
    <scope>NUCLEOTIDE SEQUENCE [LARGE SCALE GENOMIC DNA]</scope>
    <source>
        <strain evidence="15">ATCC 33386 / NCTC 11300</strain>
    </source>
</reference>
<feature type="transmembrane region" description="Helical" evidence="12">
    <location>
        <begin position="188"/>
        <end position="206"/>
    </location>
</feature>